<dbReference type="InterPro" id="IPR050315">
    <property type="entry name" value="FAD-oxidoreductase_2"/>
</dbReference>
<feature type="domain" description="FAD-dependent oxidoreductase 2 FAD-binding" evidence="5">
    <location>
        <begin position="23"/>
        <end position="570"/>
    </location>
</feature>
<evidence type="ECO:0000256" key="2">
    <source>
        <dbReference type="ARBA" id="ARBA00022630"/>
    </source>
</evidence>
<dbReference type="InterPro" id="IPR027477">
    <property type="entry name" value="Succ_DH/fumarate_Rdtase_cat_sf"/>
</dbReference>
<keyword evidence="4" id="KW-0560">Oxidoreductase</keyword>
<accession>A0ABS7I0L8</accession>
<comment type="cofactor">
    <cofactor evidence="1">
        <name>FAD</name>
        <dbReference type="ChEBI" id="CHEBI:57692"/>
    </cofactor>
</comment>
<gene>
    <name evidence="6" type="ORF">JNB61_11450</name>
</gene>
<dbReference type="SUPFAM" id="SSF51905">
    <property type="entry name" value="FAD/NAD(P)-binding domain"/>
    <property type="match status" value="1"/>
</dbReference>
<evidence type="ECO:0000259" key="5">
    <source>
        <dbReference type="Pfam" id="PF00890"/>
    </source>
</evidence>
<dbReference type="Proteomes" id="UP000777440">
    <property type="component" value="Unassembled WGS sequence"/>
</dbReference>
<dbReference type="InterPro" id="IPR003953">
    <property type="entry name" value="FAD-dep_OxRdtase_2_FAD-bd"/>
</dbReference>
<protein>
    <submittedName>
        <fullName evidence="6">FAD-dependent oxidoreductase</fullName>
    </submittedName>
</protein>
<name>A0ABS7I0L8_9MICO</name>
<dbReference type="Gene3D" id="3.50.50.60">
    <property type="entry name" value="FAD/NAD(P)-binding domain"/>
    <property type="match status" value="2"/>
</dbReference>
<evidence type="ECO:0000256" key="4">
    <source>
        <dbReference type="ARBA" id="ARBA00023002"/>
    </source>
</evidence>
<dbReference type="RefSeq" id="WP_220339715.1">
    <property type="nucleotide sequence ID" value="NZ_JAEUAX010000005.1"/>
</dbReference>
<dbReference type="SUPFAM" id="SSF56425">
    <property type="entry name" value="Succinate dehydrogenase/fumarate reductase flavoprotein, catalytic domain"/>
    <property type="match status" value="1"/>
</dbReference>
<dbReference type="InterPro" id="IPR036188">
    <property type="entry name" value="FAD/NAD-bd_sf"/>
</dbReference>
<reference evidence="6 7" key="1">
    <citation type="journal article" date="2021" name="MBio">
        <title>Poor Competitiveness of Bradyrhizobium in Pigeon Pea Root Colonization in Indian Soils.</title>
        <authorList>
            <person name="Chalasani D."/>
            <person name="Basu A."/>
            <person name="Pullabhotla S.V.S.R.N."/>
            <person name="Jorrin B."/>
            <person name="Neal A.L."/>
            <person name="Poole P.S."/>
            <person name="Podile A.R."/>
            <person name="Tkacz A."/>
        </authorList>
    </citation>
    <scope>NUCLEOTIDE SEQUENCE [LARGE SCALE GENOMIC DNA]</scope>
    <source>
        <strain evidence="6 7">HU12</strain>
    </source>
</reference>
<organism evidence="6 7">
    <name type="scientific">Microbacterium ureisolvens</name>
    <dbReference type="NCBI Taxonomy" id="2781186"/>
    <lineage>
        <taxon>Bacteria</taxon>
        <taxon>Bacillati</taxon>
        <taxon>Actinomycetota</taxon>
        <taxon>Actinomycetes</taxon>
        <taxon>Micrococcales</taxon>
        <taxon>Microbacteriaceae</taxon>
        <taxon>Microbacterium</taxon>
    </lineage>
</organism>
<evidence type="ECO:0000313" key="7">
    <source>
        <dbReference type="Proteomes" id="UP000777440"/>
    </source>
</evidence>
<evidence type="ECO:0000313" key="6">
    <source>
        <dbReference type="EMBL" id="MBW9110390.1"/>
    </source>
</evidence>
<dbReference type="Pfam" id="PF00890">
    <property type="entry name" value="FAD_binding_2"/>
    <property type="match status" value="1"/>
</dbReference>
<dbReference type="EMBL" id="JAEUAX010000005">
    <property type="protein sequence ID" value="MBW9110390.1"/>
    <property type="molecule type" value="Genomic_DNA"/>
</dbReference>
<dbReference type="PANTHER" id="PTHR43400">
    <property type="entry name" value="FUMARATE REDUCTASE"/>
    <property type="match status" value="1"/>
</dbReference>
<dbReference type="Gene3D" id="3.90.700.10">
    <property type="entry name" value="Succinate dehydrogenase/fumarate reductase flavoprotein, catalytic domain"/>
    <property type="match status" value="1"/>
</dbReference>
<sequence>MPASMNPPVVAASEVGPWMNEADVIVVGGGASGFTAGLVAADAGLRVLLLEKADAIGGTSAKSGAGMWVPANRHMRAAGIADPLDRCLVFQARTSRPHRFAPSSPTLGLEQWEYDLLHTFTHHAGRAFDALEDMGAIQTMWMPAFPDYYPQLVDGHLTTGRVLVPIQPDGAAGQGVELIRQLSTAFDERGGDTRVAHRVVSAVVDDDVVVGVIAATPDGDVALRARQGVVFASGGFTHNPELRDNFLPHPVFSGCAVTTNEGDFIPIAESLGAPLRNMNNAWNSMVLLEHAVADDPIMVATFEIVGRSILLVNRAGRRVANEKQIYSESYAVLAEWDGTRAEYPNLPLIAVWDQANADEFGGLMLDGGMMPPAGASEAERAHVISGATLDELAQGIRERFATYAGHIGGVSPAADFEERLAETIERFNEFGRAGRDEDFHRGEAPIEQYLQSLQEAAASIGEGAGFMEANSSLQSQSWTVDGQEAPQGLLAERVPGAGVASATFAPLADEGPYYAALLVPGTLDTKGGPKTDLHGRVLDHLSRPIRGLYAVGNCAASPSAHAYWGAGGTLGPMITFAWLAGHHIAASAAADAVAIAIAAEATR</sequence>
<proteinExistence type="predicted"/>
<evidence type="ECO:0000256" key="1">
    <source>
        <dbReference type="ARBA" id="ARBA00001974"/>
    </source>
</evidence>
<comment type="caution">
    <text evidence="6">The sequence shown here is derived from an EMBL/GenBank/DDBJ whole genome shotgun (WGS) entry which is preliminary data.</text>
</comment>
<evidence type="ECO:0000256" key="3">
    <source>
        <dbReference type="ARBA" id="ARBA00022827"/>
    </source>
</evidence>
<keyword evidence="2" id="KW-0285">Flavoprotein</keyword>
<keyword evidence="7" id="KW-1185">Reference proteome</keyword>
<dbReference type="PANTHER" id="PTHR43400:SF10">
    <property type="entry name" value="3-OXOSTEROID 1-DEHYDROGENASE"/>
    <property type="match status" value="1"/>
</dbReference>
<keyword evidence="3" id="KW-0274">FAD</keyword>